<dbReference type="Proteomes" id="UP000814176">
    <property type="component" value="Unassembled WGS sequence"/>
</dbReference>
<dbReference type="GeneID" id="72008267"/>
<sequence>MWPPLGRHNSDSAWEVVDSKSIEPVSVYDDPDDLPILRVASENVNVSCTYDVRPPHADDKARSPVVAALLNARGRLLREAALAGYNALLVEGWSVTLQRKAAFHTSHTHPHSPPFRLAVHYTGRPALVGGAHPGTRPPPPFLGMLQDWGAHVDRAYFSAVPRDSGERSVSRSTSTSRVSRVLRTASSPPRSPSPREVKRKRVLPGGVATWRRGVSSVLRIMHL</sequence>
<evidence type="ECO:0000256" key="1">
    <source>
        <dbReference type="SAM" id="MobiDB-lite"/>
    </source>
</evidence>
<dbReference type="EMBL" id="JADCUA010000012">
    <property type="protein sequence ID" value="KAH9835756.1"/>
    <property type="molecule type" value="Genomic_DNA"/>
</dbReference>
<reference evidence="2 3" key="1">
    <citation type="journal article" date="2021" name="Environ. Microbiol.">
        <title>Gene family expansions and transcriptome signatures uncover fungal adaptations to wood decay.</title>
        <authorList>
            <person name="Hage H."/>
            <person name="Miyauchi S."/>
            <person name="Viragh M."/>
            <person name="Drula E."/>
            <person name="Min B."/>
            <person name="Chaduli D."/>
            <person name="Navarro D."/>
            <person name="Favel A."/>
            <person name="Norest M."/>
            <person name="Lesage-Meessen L."/>
            <person name="Balint B."/>
            <person name="Merenyi Z."/>
            <person name="de Eugenio L."/>
            <person name="Morin E."/>
            <person name="Martinez A.T."/>
            <person name="Baldrian P."/>
            <person name="Stursova M."/>
            <person name="Martinez M.J."/>
            <person name="Novotny C."/>
            <person name="Magnuson J.K."/>
            <person name="Spatafora J.W."/>
            <person name="Maurice S."/>
            <person name="Pangilinan J."/>
            <person name="Andreopoulos W."/>
            <person name="LaButti K."/>
            <person name="Hundley H."/>
            <person name="Na H."/>
            <person name="Kuo A."/>
            <person name="Barry K."/>
            <person name="Lipzen A."/>
            <person name="Henrissat B."/>
            <person name="Riley R."/>
            <person name="Ahrendt S."/>
            <person name="Nagy L.G."/>
            <person name="Grigoriev I.V."/>
            <person name="Martin F."/>
            <person name="Rosso M.N."/>
        </authorList>
    </citation>
    <scope>NUCLEOTIDE SEQUENCE [LARGE SCALE GENOMIC DNA]</scope>
    <source>
        <strain evidence="2 3">CIRM-BRFM 1785</strain>
    </source>
</reference>
<comment type="caution">
    <text evidence="2">The sequence shown here is derived from an EMBL/GenBank/DDBJ whole genome shotgun (WGS) entry which is preliminary data.</text>
</comment>
<feature type="compositionally biased region" description="Low complexity" evidence="1">
    <location>
        <begin position="170"/>
        <end position="188"/>
    </location>
</feature>
<evidence type="ECO:0000313" key="2">
    <source>
        <dbReference type="EMBL" id="KAH9835756.1"/>
    </source>
</evidence>
<accession>A0ABQ8KDX7</accession>
<evidence type="ECO:0000313" key="3">
    <source>
        <dbReference type="Proteomes" id="UP000814176"/>
    </source>
</evidence>
<organism evidence="2 3">
    <name type="scientific">Rhodofomes roseus</name>
    <dbReference type="NCBI Taxonomy" id="34475"/>
    <lineage>
        <taxon>Eukaryota</taxon>
        <taxon>Fungi</taxon>
        <taxon>Dikarya</taxon>
        <taxon>Basidiomycota</taxon>
        <taxon>Agaricomycotina</taxon>
        <taxon>Agaricomycetes</taxon>
        <taxon>Polyporales</taxon>
        <taxon>Rhodofomes</taxon>
    </lineage>
</organism>
<dbReference type="RefSeq" id="XP_047778133.1">
    <property type="nucleotide sequence ID" value="XM_047927535.1"/>
</dbReference>
<feature type="region of interest" description="Disordered" evidence="1">
    <location>
        <begin position="163"/>
        <end position="200"/>
    </location>
</feature>
<gene>
    <name evidence="2" type="ORF">C8Q71DRAFT_858605</name>
</gene>
<proteinExistence type="predicted"/>
<keyword evidence="3" id="KW-1185">Reference proteome</keyword>
<protein>
    <submittedName>
        <fullName evidence="2">Uncharacterized protein</fullName>
    </submittedName>
</protein>
<name>A0ABQ8KDX7_9APHY</name>